<evidence type="ECO:0000313" key="2">
    <source>
        <dbReference type="Proteomes" id="UP000655094"/>
    </source>
</evidence>
<protein>
    <submittedName>
        <fullName evidence="1">Uncharacterized protein</fullName>
    </submittedName>
</protein>
<reference evidence="1" key="1">
    <citation type="submission" date="2020-10" db="EMBL/GenBank/DDBJ databases">
        <title>Genome Sequence of ESBL Producing Zambian Clinical Strains.</title>
        <authorList>
            <person name="Shawa M."/>
            <person name="Furuta Y."/>
            <person name="Simbotwe M."/>
            <person name="Mulenga E."/>
            <person name="Mubanga M."/>
            <person name="Mulenga G."/>
            <person name="Kaile C."/>
            <person name="Zorigt T."/>
            <person name="Hang'ombe B."/>
            <person name="Higashi H."/>
        </authorList>
    </citation>
    <scope>NUCLEOTIDE SEQUENCE</scope>
    <source>
        <strain evidence="1">Zam_UTH_09</strain>
    </source>
</reference>
<name>A0A919HY75_KLEPN</name>
<accession>A0A919HY75</accession>
<dbReference type="Pfam" id="PF13604">
    <property type="entry name" value="AAA_30"/>
    <property type="match status" value="1"/>
</dbReference>
<gene>
    <name evidence="1" type="ORF">KPZU09_66070</name>
</gene>
<evidence type="ECO:0000313" key="1">
    <source>
        <dbReference type="EMBL" id="GHK56871.1"/>
    </source>
</evidence>
<dbReference type="SUPFAM" id="SSF52540">
    <property type="entry name" value="P-loop containing nucleoside triphosphate hydrolases"/>
    <property type="match status" value="1"/>
</dbReference>
<sequence length="76" mass="8197">MRYHAGNPLHLDVLVVDEASMIDLPMMSRLIDALPAHGRVIFLGDRDQLASVEAGAVLGISAPGRVRAIPPRGRRS</sequence>
<dbReference type="Proteomes" id="UP000655094">
    <property type="component" value="Unassembled WGS sequence"/>
</dbReference>
<organism evidence="1 2">
    <name type="scientific">Klebsiella pneumoniae</name>
    <dbReference type="NCBI Taxonomy" id="573"/>
    <lineage>
        <taxon>Bacteria</taxon>
        <taxon>Pseudomonadati</taxon>
        <taxon>Pseudomonadota</taxon>
        <taxon>Gammaproteobacteria</taxon>
        <taxon>Enterobacterales</taxon>
        <taxon>Enterobacteriaceae</taxon>
        <taxon>Klebsiella/Raoultella group</taxon>
        <taxon>Klebsiella</taxon>
        <taxon>Klebsiella pneumoniae complex</taxon>
    </lineage>
</organism>
<proteinExistence type="predicted"/>
<dbReference type="InterPro" id="IPR027417">
    <property type="entry name" value="P-loop_NTPase"/>
</dbReference>
<comment type="caution">
    <text evidence="1">The sequence shown here is derived from an EMBL/GenBank/DDBJ whole genome shotgun (WGS) entry which is preliminary data.</text>
</comment>
<dbReference type="AlphaFoldDB" id="A0A919HY75"/>
<dbReference type="Gene3D" id="3.40.50.300">
    <property type="entry name" value="P-loop containing nucleotide triphosphate hydrolases"/>
    <property type="match status" value="1"/>
</dbReference>
<dbReference type="EMBL" id="BNFF01000001">
    <property type="protein sequence ID" value="GHK56871.1"/>
    <property type="molecule type" value="Genomic_DNA"/>
</dbReference>